<proteinExistence type="inferred from homology"/>
<accession>A0A4R8LNI3</accession>
<gene>
    <name evidence="8" type="primary">hemC</name>
    <name evidence="11" type="ORF">C7445_10511</name>
</gene>
<evidence type="ECO:0000256" key="6">
    <source>
        <dbReference type="ARBA" id="ARBA00023244"/>
    </source>
</evidence>
<dbReference type="EMBL" id="SORF01000005">
    <property type="protein sequence ID" value="TDY47838.1"/>
    <property type="molecule type" value="Genomic_DNA"/>
</dbReference>
<evidence type="ECO:0000256" key="1">
    <source>
        <dbReference type="ARBA" id="ARBA00002869"/>
    </source>
</evidence>
<evidence type="ECO:0000259" key="9">
    <source>
        <dbReference type="Pfam" id="PF01379"/>
    </source>
</evidence>
<feature type="modified residue" description="S-(dipyrrolylmethanemethyl)cysteine" evidence="8">
    <location>
        <position position="240"/>
    </location>
</feature>
<dbReference type="NCBIfam" id="TIGR00212">
    <property type="entry name" value="hemC"/>
    <property type="match status" value="1"/>
</dbReference>
<comment type="function">
    <text evidence="1 8">Tetrapolymerization of the monopyrrole PBG into the hydroxymethylbilane pre-uroporphyrinogen in several discrete steps.</text>
</comment>
<organism evidence="11 12">
    <name type="scientific">Alicyclobacillus sacchari</name>
    <dbReference type="NCBI Taxonomy" id="392010"/>
    <lineage>
        <taxon>Bacteria</taxon>
        <taxon>Bacillati</taxon>
        <taxon>Bacillota</taxon>
        <taxon>Bacilli</taxon>
        <taxon>Bacillales</taxon>
        <taxon>Alicyclobacillaceae</taxon>
        <taxon>Alicyclobacillus</taxon>
    </lineage>
</organism>
<evidence type="ECO:0000313" key="11">
    <source>
        <dbReference type="EMBL" id="TDY47838.1"/>
    </source>
</evidence>
<comment type="subunit">
    <text evidence="4 8">Monomer.</text>
</comment>
<comment type="caution">
    <text evidence="11">The sequence shown here is derived from an EMBL/GenBank/DDBJ whole genome shotgun (WGS) entry which is preliminary data.</text>
</comment>
<dbReference type="AlphaFoldDB" id="A0A4R8LNI3"/>
<evidence type="ECO:0000256" key="2">
    <source>
        <dbReference type="ARBA" id="ARBA00004735"/>
    </source>
</evidence>
<dbReference type="CDD" id="cd13646">
    <property type="entry name" value="PBP2_EcHMBS_like"/>
    <property type="match status" value="1"/>
</dbReference>
<dbReference type="InterPro" id="IPR022419">
    <property type="entry name" value="Porphobilin_deaminase_cofac_BS"/>
</dbReference>
<dbReference type="InterPro" id="IPR000860">
    <property type="entry name" value="HemC"/>
</dbReference>
<reference evidence="11 12" key="1">
    <citation type="submission" date="2019-03" db="EMBL/GenBank/DDBJ databases">
        <title>Genomic Encyclopedia of Type Strains, Phase IV (KMG-IV): sequencing the most valuable type-strain genomes for metagenomic binning, comparative biology and taxonomic classification.</title>
        <authorList>
            <person name="Goeker M."/>
        </authorList>
    </citation>
    <scope>NUCLEOTIDE SEQUENCE [LARGE SCALE GENOMIC DNA]</scope>
    <source>
        <strain evidence="11 12">DSM 17974</strain>
    </source>
</reference>
<dbReference type="RefSeq" id="WP_134159240.1">
    <property type="nucleotide sequence ID" value="NZ_SORF01000005.1"/>
</dbReference>
<dbReference type="HAMAP" id="MF_00260">
    <property type="entry name" value="Porphobil_deam"/>
    <property type="match status" value="1"/>
</dbReference>
<evidence type="ECO:0000256" key="5">
    <source>
        <dbReference type="ARBA" id="ARBA00022679"/>
    </source>
</evidence>
<dbReference type="Gene3D" id="3.30.160.40">
    <property type="entry name" value="Porphobilinogen deaminase, C-terminal domain"/>
    <property type="match status" value="1"/>
</dbReference>
<dbReference type="EC" id="2.5.1.61" evidence="8"/>
<dbReference type="GO" id="GO:0006782">
    <property type="term" value="P:protoporphyrinogen IX biosynthetic process"/>
    <property type="evidence" value="ECO:0007669"/>
    <property type="project" value="UniProtKB-UniRule"/>
</dbReference>
<dbReference type="InterPro" id="IPR022418">
    <property type="entry name" value="Porphobilinogen_deaminase_C"/>
</dbReference>
<dbReference type="PIRSF" id="PIRSF001438">
    <property type="entry name" value="4pyrrol_synth_OHMeBilane_synth"/>
    <property type="match status" value="1"/>
</dbReference>
<dbReference type="FunFam" id="3.30.160.40:FF:000001">
    <property type="entry name" value="Porphobilinogen deaminase"/>
    <property type="match status" value="1"/>
</dbReference>
<sequence>MRTVRVATRTSQLAMTQTQWVVNELRSLRDDWTFELVPIRTKGDRILDVTLSKIGGKGLFVSEIEEALSIGQADLAVHSMKDVPYELGPGLVIAGIPVREDARDVMVSASGRGLSELPMGARVGTSSLRRLAQLRRMRPDLRIEPLRGNIDTRLRRAEQGDFDAVVLAAAGLHRMGWRRRIHEYLAVDVCVPAVGQGVLAVECREDDEAMVAVLNRWSHPPTSMAVAAERAFLRRLQGGCQVPIAGYATVTGEGTRQMIHLTGVVAHPDGSELLRLEADGVDPDALGTKLADDLLAQGADRWIQMALEEGRTDAP</sequence>
<comment type="similarity">
    <text evidence="3 8">Belongs to the HMBS family.</text>
</comment>
<feature type="domain" description="Porphobilinogen deaminase N-terminal" evidence="9">
    <location>
        <begin position="4"/>
        <end position="210"/>
    </location>
</feature>
<comment type="pathway">
    <text evidence="2">Porphyrin-containing compound metabolism; protoporphyrin-IX biosynthesis; coproporphyrinogen-III from 5-aminolevulinate: step 2/4.</text>
</comment>
<evidence type="ECO:0000256" key="4">
    <source>
        <dbReference type="ARBA" id="ARBA00011245"/>
    </source>
</evidence>
<protein>
    <recommendedName>
        <fullName evidence="8">Porphobilinogen deaminase</fullName>
        <shortName evidence="8">PBG</shortName>
        <ecNumber evidence="8">2.5.1.61</ecNumber>
    </recommendedName>
    <alternativeName>
        <fullName evidence="8">Hydroxymethylbilane synthase</fullName>
        <shortName evidence="8">HMBS</shortName>
    </alternativeName>
    <alternativeName>
        <fullName evidence="8">Pre-uroporphyrinogen synthase</fullName>
    </alternativeName>
</protein>
<dbReference type="GO" id="GO:0004418">
    <property type="term" value="F:hydroxymethylbilane synthase activity"/>
    <property type="evidence" value="ECO:0007669"/>
    <property type="project" value="UniProtKB-UniRule"/>
</dbReference>
<feature type="domain" description="Porphobilinogen deaminase C-terminal" evidence="10">
    <location>
        <begin position="225"/>
        <end position="295"/>
    </location>
</feature>
<dbReference type="Proteomes" id="UP000294581">
    <property type="component" value="Unassembled WGS sequence"/>
</dbReference>
<dbReference type="SUPFAM" id="SSF53850">
    <property type="entry name" value="Periplasmic binding protein-like II"/>
    <property type="match status" value="1"/>
</dbReference>
<dbReference type="FunFam" id="3.40.190.10:FF:000005">
    <property type="entry name" value="Porphobilinogen deaminase"/>
    <property type="match status" value="1"/>
</dbReference>
<dbReference type="InterPro" id="IPR022417">
    <property type="entry name" value="Porphobilin_deaminase_N"/>
</dbReference>
<dbReference type="OrthoDB" id="9810298at2"/>
<dbReference type="PROSITE" id="PS00533">
    <property type="entry name" value="PORPHOBILINOGEN_DEAM"/>
    <property type="match status" value="1"/>
</dbReference>
<comment type="cofactor">
    <cofactor evidence="8">
        <name>dipyrromethane</name>
        <dbReference type="ChEBI" id="CHEBI:60342"/>
    </cofactor>
    <text evidence="8">Binds 1 dipyrromethane group covalently.</text>
</comment>
<keyword evidence="12" id="KW-1185">Reference proteome</keyword>
<dbReference type="Pfam" id="PF01379">
    <property type="entry name" value="Porphobil_deam"/>
    <property type="match status" value="1"/>
</dbReference>
<keyword evidence="5 8" id="KW-0808">Transferase</keyword>
<dbReference type="Pfam" id="PF03900">
    <property type="entry name" value="Porphobil_deamC"/>
    <property type="match status" value="1"/>
</dbReference>
<dbReference type="FunFam" id="3.40.190.10:FF:000004">
    <property type="entry name" value="Porphobilinogen deaminase"/>
    <property type="match status" value="1"/>
</dbReference>
<dbReference type="SUPFAM" id="SSF54782">
    <property type="entry name" value="Porphobilinogen deaminase (hydroxymethylbilane synthase), C-terminal domain"/>
    <property type="match status" value="1"/>
</dbReference>
<keyword evidence="6 8" id="KW-0627">Porphyrin biosynthesis</keyword>
<dbReference type="PRINTS" id="PR00151">
    <property type="entry name" value="PORPHBDMNASE"/>
</dbReference>
<evidence type="ECO:0000256" key="8">
    <source>
        <dbReference type="HAMAP-Rule" id="MF_00260"/>
    </source>
</evidence>
<comment type="catalytic activity">
    <reaction evidence="7 8">
        <text>4 porphobilinogen + H2O = hydroxymethylbilane + 4 NH4(+)</text>
        <dbReference type="Rhea" id="RHEA:13185"/>
        <dbReference type="ChEBI" id="CHEBI:15377"/>
        <dbReference type="ChEBI" id="CHEBI:28938"/>
        <dbReference type="ChEBI" id="CHEBI:57845"/>
        <dbReference type="ChEBI" id="CHEBI:58126"/>
        <dbReference type="EC" id="2.5.1.61"/>
    </reaction>
</comment>
<evidence type="ECO:0000313" key="12">
    <source>
        <dbReference type="Proteomes" id="UP000294581"/>
    </source>
</evidence>
<dbReference type="GO" id="GO:0005737">
    <property type="term" value="C:cytoplasm"/>
    <property type="evidence" value="ECO:0007669"/>
    <property type="project" value="UniProtKB-UniRule"/>
</dbReference>
<dbReference type="Gene3D" id="3.40.190.10">
    <property type="entry name" value="Periplasmic binding protein-like II"/>
    <property type="match status" value="2"/>
</dbReference>
<dbReference type="PANTHER" id="PTHR11557:SF0">
    <property type="entry name" value="PORPHOBILINOGEN DEAMINASE"/>
    <property type="match status" value="1"/>
</dbReference>
<name>A0A4R8LNI3_9BACL</name>
<evidence type="ECO:0000256" key="3">
    <source>
        <dbReference type="ARBA" id="ARBA00005638"/>
    </source>
</evidence>
<dbReference type="InterPro" id="IPR036803">
    <property type="entry name" value="Porphobilinogen_deaminase_C_sf"/>
</dbReference>
<dbReference type="PANTHER" id="PTHR11557">
    <property type="entry name" value="PORPHOBILINOGEN DEAMINASE"/>
    <property type="match status" value="1"/>
</dbReference>
<evidence type="ECO:0000259" key="10">
    <source>
        <dbReference type="Pfam" id="PF03900"/>
    </source>
</evidence>
<comment type="miscellaneous">
    <text evidence="8">The porphobilinogen subunits are added to the dipyrromethane group.</text>
</comment>
<evidence type="ECO:0000256" key="7">
    <source>
        <dbReference type="ARBA" id="ARBA00048169"/>
    </source>
</evidence>